<dbReference type="GO" id="GO:0043565">
    <property type="term" value="F:sequence-specific DNA binding"/>
    <property type="evidence" value="ECO:0007669"/>
    <property type="project" value="InterPro"/>
</dbReference>
<evidence type="ECO:0000256" key="7">
    <source>
        <dbReference type="ARBA" id="ARBA00023242"/>
    </source>
</evidence>
<dbReference type="Gene3D" id="3.40.50.2300">
    <property type="match status" value="1"/>
</dbReference>
<feature type="domain" description="Response regulatory" evidence="12">
    <location>
        <begin position="728"/>
        <end position="842"/>
    </location>
</feature>
<sequence>MDHPHSAAGPAYSSVRTNHLFASHQLPPPPVQLPAINLPQRPPGTTLPPMAAMDSSPYRHPSPVSWGSSSSSIHRTSNSREDVALHSHSQRSEMRPMKRESNTHQIHNVSPPQPPPSLKDQDDTMPATSDFVKKLYKMLEDHTFSHVVSWGPQGDCFVVKDMNEFTKSILPRMFKHSNFASFVRQLNKYDFHKVKTTDEAQFGEHSWTFRHPDFQAERRDALENIKRKVPAARKSLPSSSSTSAGRGTSSGSPIPGSDTTELAATMQAHVNALQNSYQSLFSSHDTLLNSHDDLRVQADTLLASHASLRAQNENLFASNESLRNQVGRAEERIRVLERQYGDVLVEMVNFQKGMAQQDGLMQGLIQYFLGEGGKHKDPLCVTSQTAAGPSTTTTSTAQSSMSQSAAAQPLPHTPAIHGLTQTQSNMAQTSTTPLAPSMTPSTHPPPSLLASLPQQQFIGQPQPSPFLAPPNFPSSHPHTRKSTSMSQPPLSASLRNPYSMPPPHPHHFVPAQEQFVPAQELGLQDPDMVARESLVQMNEMSRRAANSAGFRMSSSTSASSSSGSGPSSSSAEQSDLHMQRTGGMHQHSHRVTQHQQQPPTHASMQGGDAPFLLPPDMSWDAPMAHEGLQVFTVGHLLPRSSVEDQNGNWMFDANPSAGGAGPPPAEGEGEGEGGNDNDNENLSPPPEPDPEPEEVVRPTLSNGRPSTTPTTIRVRRSTFVPGWAVPPRVLLVDDDAVSRRLSSKFLQVFGCMIDVAVDGVGAVNKMNLEKYDLVLMDIVMPKMDGISATNLIRQFDHMTPIISMTSNSKPSEIMTYYSSGMNDILPKPFTKEGLLDMLEKHLMHLKVIQQMSKVPRSIGVPPLSDASFSEALAVGASQLQLHSSNPSSSSNPAASNSSLNPVEGMSGYDDDGRINPLAGMGLSDERYAAILRDLVTQESFAGVGVPEGYSFLAGALGPGMNGGMGGEKRGLDEQGDGREGKRGRFEIIE</sequence>
<dbReference type="SMART" id="SM00448">
    <property type="entry name" value="REC"/>
    <property type="match status" value="1"/>
</dbReference>
<dbReference type="InterPro" id="IPR001789">
    <property type="entry name" value="Sig_transdc_resp-reg_receiver"/>
</dbReference>
<feature type="compositionally biased region" description="Low complexity" evidence="11">
    <location>
        <begin position="382"/>
        <end position="408"/>
    </location>
</feature>
<feature type="region of interest" description="Disordered" evidence="11">
    <location>
        <begin position="228"/>
        <end position="259"/>
    </location>
</feature>
<feature type="region of interest" description="Disordered" evidence="11">
    <location>
        <begin position="380"/>
        <end position="509"/>
    </location>
</feature>
<evidence type="ECO:0000256" key="2">
    <source>
        <dbReference type="ARBA" id="ARBA00022553"/>
    </source>
</evidence>
<evidence type="ECO:0000256" key="8">
    <source>
        <dbReference type="ARBA" id="ARBA00062171"/>
    </source>
</evidence>
<dbReference type="InterPro" id="IPR000232">
    <property type="entry name" value="HSF_DNA-bd"/>
</dbReference>
<evidence type="ECO:0000256" key="4">
    <source>
        <dbReference type="ARBA" id="ARBA00023015"/>
    </source>
</evidence>
<evidence type="ECO:0000259" key="12">
    <source>
        <dbReference type="PROSITE" id="PS50110"/>
    </source>
</evidence>
<reference evidence="13 14" key="1">
    <citation type="submission" date="2016-03" db="EMBL/GenBank/DDBJ databases">
        <title>Comparative genomics of the ectomycorrhizal sister species Rhizopogon vinicolor and Rhizopogon vesiculosus (Basidiomycota: Boletales) reveals a divergence of the mating type B locus.</title>
        <authorList>
            <person name="Mujic A.B."/>
            <person name="Kuo A."/>
            <person name="Tritt A."/>
            <person name="Lipzen A."/>
            <person name="Chen C."/>
            <person name="Johnson J."/>
            <person name="Sharma A."/>
            <person name="Barry K."/>
            <person name="Grigoriev I.V."/>
            <person name="Spatafora J.W."/>
        </authorList>
    </citation>
    <scope>NUCLEOTIDE SEQUENCE [LARGE SCALE GENOMIC DNA]</scope>
    <source>
        <strain evidence="13 14">AM-OR11-056</strain>
    </source>
</reference>
<feature type="compositionally biased region" description="Polar residues" evidence="11">
    <location>
        <begin position="482"/>
        <end position="496"/>
    </location>
</feature>
<gene>
    <name evidence="13" type="ORF">AZE42_08834</name>
</gene>
<keyword evidence="14" id="KW-1185">Reference proteome</keyword>
<protein>
    <recommendedName>
        <fullName evidence="12">Response regulatory domain-containing protein</fullName>
    </recommendedName>
</protein>
<dbReference type="OrthoDB" id="60033at2759"/>
<feature type="compositionally biased region" description="Basic and acidic residues" evidence="11">
    <location>
        <begin position="78"/>
        <end position="102"/>
    </location>
</feature>
<dbReference type="EMBL" id="LVVM01003784">
    <property type="protein sequence ID" value="OJA14275.1"/>
    <property type="molecule type" value="Genomic_DNA"/>
</dbReference>
<feature type="compositionally biased region" description="Basic and acidic residues" evidence="11">
    <location>
        <begin position="966"/>
        <end position="989"/>
    </location>
</feature>
<comment type="subunit">
    <text evidence="8">Homotrimer. Homotrimerization increases the affinity of HSF1 to DNA. Interacts with transcriptional coregulator SSA1 on chromatin.</text>
</comment>
<feature type="region of interest" description="Disordered" evidence="11">
    <location>
        <begin position="880"/>
        <end position="911"/>
    </location>
</feature>
<evidence type="ECO:0000313" key="13">
    <source>
        <dbReference type="EMBL" id="OJA14275.1"/>
    </source>
</evidence>
<dbReference type="PRINTS" id="PR00056">
    <property type="entry name" value="HSFDOMAIN"/>
</dbReference>
<evidence type="ECO:0000256" key="3">
    <source>
        <dbReference type="ARBA" id="ARBA00023012"/>
    </source>
</evidence>
<dbReference type="InterPro" id="IPR036388">
    <property type="entry name" value="WH-like_DNA-bd_sf"/>
</dbReference>
<keyword evidence="10" id="KW-0175">Coiled coil</keyword>
<keyword evidence="6" id="KW-0804">Transcription</keyword>
<feature type="compositionally biased region" description="Pro residues" evidence="11">
    <location>
        <begin position="462"/>
        <end position="472"/>
    </location>
</feature>
<dbReference type="Pfam" id="PF00072">
    <property type="entry name" value="Response_reg"/>
    <property type="match status" value="1"/>
</dbReference>
<evidence type="ECO:0000313" key="14">
    <source>
        <dbReference type="Proteomes" id="UP000183567"/>
    </source>
</evidence>
<dbReference type="GO" id="GO:0003700">
    <property type="term" value="F:DNA-binding transcription factor activity"/>
    <property type="evidence" value="ECO:0007669"/>
    <property type="project" value="InterPro"/>
</dbReference>
<feature type="compositionally biased region" description="Low complexity" evidence="11">
    <location>
        <begin position="232"/>
        <end position="253"/>
    </location>
</feature>
<name>A0A1J8Q2S8_9AGAM</name>
<accession>A0A1J8Q2S8</accession>
<evidence type="ECO:0000256" key="5">
    <source>
        <dbReference type="ARBA" id="ARBA00023125"/>
    </source>
</evidence>
<dbReference type="SMART" id="SM00415">
    <property type="entry name" value="HSF"/>
    <property type="match status" value="1"/>
</dbReference>
<dbReference type="SUPFAM" id="SSF52172">
    <property type="entry name" value="CheY-like"/>
    <property type="match status" value="1"/>
</dbReference>
<feature type="compositionally biased region" description="Low complexity" evidence="11">
    <location>
        <begin position="62"/>
        <end position="76"/>
    </location>
</feature>
<evidence type="ECO:0000256" key="10">
    <source>
        <dbReference type="SAM" id="Coils"/>
    </source>
</evidence>
<feature type="compositionally biased region" description="Acidic residues" evidence="11">
    <location>
        <begin position="667"/>
        <end position="679"/>
    </location>
</feature>
<evidence type="ECO:0000256" key="6">
    <source>
        <dbReference type="ARBA" id="ARBA00023163"/>
    </source>
</evidence>
<dbReference type="FunFam" id="1.10.10.10:FF:000027">
    <property type="entry name" value="Heat shock transcription factor 1"/>
    <property type="match status" value="1"/>
</dbReference>
<organism evidence="13 14">
    <name type="scientific">Rhizopogon vesiculosus</name>
    <dbReference type="NCBI Taxonomy" id="180088"/>
    <lineage>
        <taxon>Eukaryota</taxon>
        <taxon>Fungi</taxon>
        <taxon>Dikarya</taxon>
        <taxon>Basidiomycota</taxon>
        <taxon>Agaricomycotina</taxon>
        <taxon>Agaricomycetes</taxon>
        <taxon>Agaricomycetidae</taxon>
        <taxon>Boletales</taxon>
        <taxon>Suillineae</taxon>
        <taxon>Rhizopogonaceae</taxon>
        <taxon>Rhizopogon</taxon>
    </lineage>
</organism>
<dbReference type="Pfam" id="PF00447">
    <property type="entry name" value="HSF_DNA-bind"/>
    <property type="match status" value="1"/>
</dbReference>
<evidence type="ECO:0000256" key="9">
    <source>
        <dbReference type="PROSITE-ProRule" id="PRU00169"/>
    </source>
</evidence>
<feature type="modified residue" description="4-aspartylphosphate" evidence="9">
    <location>
        <position position="777"/>
    </location>
</feature>
<dbReference type="GO" id="GO:0005634">
    <property type="term" value="C:nucleus"/>
    <property type="evidence" value="ECO:0007669"/>
    <property type="project" value="UniProtKB-SubCell"/>
</dbReference>
<evidence type="ECO:0000256" key="1">
    <source>
        <dbReference type="ARBA" id="ARBA00004123"/>
    </source>
</evidence>
<dbReference type="STRING" id="180088.A0A1J8Q2S8"/>
<dbReference type="FunFam" id="3.40.50.2300:FF:000212">
    <property type="entry name" value="Stress response regulator/HFS transcription factor"/>
    <property type="match status" value="1"/>
</dbReference>
<dbReference type="PANTHER" id="PTHR45339">
    <property type="entry name" value="HYBRID SIGNAL TRANSDUCTION HISTIDINE KINASE J"/>
    <property type="match status" value="1"/>
</dbReference>
<feature type="compositionally biased region" description="Polar residues" evidence="11">
    <location>
        <begin position="593"/>
        <end position="603"/>
    </location>
</feature>
<dbReference type="AlphaFoldDB" id="A0A1J8Q2S8"/>
<keyword evidence="5" id="KW-0238">DNA-binding</keyword>
<keyword evidence="3" id="KW-0902">Two-component regulatory system</keyword>
<feature type="compositionally biased region" description="Polar residues" evidence="11">
    <location>
        <begin position="699"/>
        <end position="711"/>
    </location>
</feature>
<dbReference type="Proteomes" id="UP000183567">
    <property type="component" value="Unassembled WGS sequence"/>
</dbReference>
<dbReference type="GO" id="GO:0000160">
    <property type="term" value="P:phosphorelay signal transduction system"/>
    <property type="evidence" value="ECO:0007669"/>
    <property type="project" value="UniProtKB-KW"/>
</dbReference>
<keyword evidence="4" id="KW-0805">Transcription regulation</keyword>
<dbReference type="InterPro" id="IPR036390">
    <property type="entry name" value="WH_DNA-bd_sf"/>
</dbReference>
<comment type="caution">
    <text evidence="13">The sequence shown here is derived from an EMBL/GenBank/DDBJ whole genome shotgun (WGS) entry which is preliminary data.</text>
</comment>
<dbReference type="PANTHER" id="PTHR45339:SF1">
    <property type="entry name" value="HYBRID SIGNAL TRANSDUCTION HISTIDINE KINASE J"/>
    <property type="match status" value="1"/>
</dbReference>
<feature type="compositionally biased region" description="Low complexity" evidence="11">
    <location>
        <begin position="883"/>
        <end position="898"/>
    </location>
</feature>
<dbReference type="SUPFAM" id="SSF46785">
    <property type="entry name" value="Winged helix' DNA-binding domain"/>
    <property type="match status" value="1"/>
</dbReference>
<evidence type="ECO:0000256" key="11">
    <source>
        <dbReference type="SAM" id="MobiDB-lite"/>
    </source>
</evidence>
<feature type="compositionally biased region" description="Low complexity" evidence="11">
    <location>
        <begin position="547"/>
        <end position="573"/>
    </location>
</feature>
<feature type="compositionally biased region" description="Polar residues" evidence="11">
    <location>
        <begin position="419"/>
        <end position="434"/>
    </location>
</feature>
<feature type="region of interest" description="Disordered" evidence="11">
    <location>
        <begin position="540"/>
        <end position="618"/>
    </location>
</feature>
<comment type="subcellular location">
    <subcellularLocation>
        <location evidence="1">Nucleus</location>
    </subcellularLocation>
</comment>
<feature type="region of interest" description="Disordered" evidence="11">
    <location>
        <begin position="22"/>
        <end position="125"/>
    </location>
</feature>
<dbReference type="CDD" id="cd17546">
    <property type="entry name" value="REC_hyHK_CKI1_RcsC-like"/>
    <property type="match status" value="1"/>
</dbReference>
<proteinExistence type="predicted"/>
<dbReference type="InterPro" id="IPR011006">
    <property type="entry name" value="CheY-like_superfamily"/>
</dbReference>
<dbReference type="PROSITE" id="PS00434">
    <property type="entry name" value="HSF_DOMAIN"/>
    <property type="match status" value="1"/>
</dbReference>
<feature type="coiled-coil region" evidence="10">
    <location>
        <begin position="305"/>
        <end position="339"/>
    </location>
</feature>
<keyword evidence="2 9" id="KW-0597">Phosphoprotein</keyword>
<feature type="region of interest" description="Disordered" evidence="11">
    <location>
        <begin position="644"/>
        <end position="713"/>
    </location>
</feature>
<feature type="region of interest" description="Disordered" evidence="11">
    <location>
        <begin position="965"/>
        <end position="989"/>
    </location>
</feature>
<dbReference type="PROSITE" id="PS50110">
    <property type="entry name" value="RESPONSE_REGULATORY"/>
    <property type="match status" value="1"/>
</dbReference>
<keyword evidence="7" id="KW-0539">Nucleus</keyword>
<dbReference type="Gene3D" id="1.10.10.10">
    <property type="entry name" value="Winged helix-like DNA-binding domain superfamily/Winged helix DNA-binding domain"/>
    <property type="match status" value="1"/>
</dbReference>